<dbReference type="Proteomes" id="UP000766336">
    <property type="component" value="Unassembled WGS sequence"/>
</dbReference>
<dbReference type="EMBL" id="JAHCDA010000001">
    <property type="protein sequence ID" value="MBS7810390.1"/>
    <property type="molecule type" value="Genomic_DNA"/>
</dbReference>
<dbReference type="RefSeq" id="WP_213669011.1">
    <property type="nucleotide sequence ID" value="NZ_JAHCDA010000001.1"/>
</dbReference>
<dbReference type="Pfam" id="PF01926">
    <property type="entry name" value="MMR_HSR1"/>
    <property type="match status" value="1"/>
</dbReference>
<evidence type="ECO:0000313" key="3">
    <source>
        <dbReference type="EMBL" id="MBS7810390.1"/>
    </source>
</evidence>
<name>A0ABS5Q9I9_9PROT</name>
<accession>A0ABS5Q9I9</accession>
<evidence type="ECO:0000256" key="1">
    <source>
        <dbReference type="SAM" id="Phobius"/>
    </source>
</evidence>
<feature type="transmembrane region" description="Helical" evidence="1">
    <location>
        <begin position="39"/>
        <end position="59"/>
    </location>
</feature>
<keyword evidence="1" id="KW-0812">Transmembrane</keyword>
<reference evidence="3 4" key="1">
    <citation type="submission" date="2021-05" db="EMBL/GenBank/DDBJ databases">
        <title>Roseococcus sp. XZZS9, whole genome shotgun sequencing project.</title>
        <authorList>
            <person name="Zhao G."/>
            <person name="Shen L."/>
        </authorList>
    </citation>
    <scope>NUCLEOTIDE SEQUENCE [LARGE SCALE GENOMIC DNA]</scope>
    <source>
        <strain evidence="3 4">XZZS9</strain>
    </source>
</reference>
<dbReference type="CDD" id="cd00882">
    <property type="entry name" value="Ras_like_GTPase"/>
    <property type="match status" value="1"/>
</dbReference>
<sequence length="502" mass="54472">MNWARRHWLELLLTVLLAVPWLSLFGLGLLWLWQNHRVFEWAVAAAALGLVGWPIRALLRRRARARAAALLAGESGREGDWDTESAEAWAKVVRFAEETKPLDLDDLGRAEALARETVALVAAHFHPGQVDPMARVTLPEALLVSEQVAHRLRRWVMELPGASRIRISDALWLQRLVDRYGRAAQLAYDVGETLYRVARAGANPVQAIAQEGQRLAFGATGGFLGNNLRRAATAKLIHETGRAAIDLYSGRLRLSSLELAELARADAESAQPEAPPRLLLVGQANSGKTSLLNALAGSARALVGSLPSEGPVREHLVTVEGRPALNIADMPPLADPARFLKEAARADMILWVASATQPGRGPDVAALEALRGWAGEQRSHRPPPILAAMTHADLLRPAAEWAPPYDLDKPGGAKARSLRAARDSVAASLLLPPESVIPIALPDGGPTWNVDVLWERLVAELDSARRARNERLLDEGATASAMVEANRALRGGWRLLKSAVKQ</sequence>
<evidence type="ECO:0000259" key="2">
    <source>
        <dbReference type="Pfam" id="PF01926"/>
    </source>
</evidence>
<keyword evidence="1" id="KW-1133">Transmembrane helix</keyword>
<dbReference type="InterPro" id="IPR027417">
    <property type="entry name" value="P-loop_NTPase"/>
</dbReference>
<evidence type="ECO:0000313" key="4">
    <source>
        <dbReference type="Proteomes" id="UP000766336"/>
    </source>
</evidence>
<gene>
    <name evidence="3" type="ORF">KHU32_05540</name>
</gene>
<proteinExistence type="predicted"/>
<keyword evidence="1" id="KW-0472">Membrane</keyword>
<dbReference type="Gene3D" id="3.40.50.300">
    <property type="entry name" value="P-loop containing nucleotide triphosphate hydrolases"/>
    <property type="match status" value="1"/>
</dbReference>
<protein>
    <submittedName>
        <fullName evidence="3">50S ribosome-binding GTPase</fullName>
    </submittedName>
</protein>
<dbReference type="SUPFAM" id="SSF52540">
    <property type="entry name" value="P-loop containing nucleoside triphosphate hydrolases"/>
    <property type="match status" value="1"/>
</dbReference>
<comment type="caution">
    <text evidence="3">The sequence shown here is derived from an EMBL/GenBank/DDBJ whole genome shotgun (WGS) entry which is preliminary data.</text>
</comment>
<dbReference type="InterPro" id="IPR006073">
    <property type="entry name" value="GTP-bd"/>
</dbReference>
<feature type="domain" description="G" evidence="2">
    <location>
        <begin position="278"/>
        <end position="356"/>
    </location>
</feature>
<keyword evidence="4" id="KW-1185">Reference proteome</keyword>
<organism evidence="3 4">
    <name type="scientific">Roseococcus pinisoli</name>
    <dbReference type="NCBI Taxonomy" id="2835040"/>
    <lineage>
        <taxon>Bacteria</taxon>
        <taxon>Pseudomonadati</taxon>
        <taxon>Pseudomonadota</taxon>
        <taxon>Alphaproteobacteria</taxon>
        <taxon>Acetobacterales</taxon>
        <taxon>Roseomonadaceae</taxon>
        <taxon>Roseococcus</taxon>
    </lineage>
</organism>
<feature type="transmembrane region" description="Helical" evidence="1">
    <location>
        <begin position="12"/>
        <end position="33"/>
    </location>
</feature>